<dbReference type="RefSeq" id="WP_010836857.1">
    <property type="nucleotide sequence ID" value="NZ_QRCM01000001.1"/>
</dbReference>
<proteinExistence type="predicted"/>
<comment type="caution">
    <text evidence="1">The sequence shown here is derived from an EMBL/GenBank/DDBJ whole genome shotgun (WGS) entry which is preliminary data.</text>
</comment>
<evidence type="ECO:0000313" key="1">
    <source>
        <dbReference type="EMBL" id="TXG89724.1"/>
    </source>
</evidence>
<dbReference type="Proteomes" id="UP000471120">
    <property type="component" value="Unassembled WGS sequence"/>
</dbReference>
<protein>
    <submittedName>
        <fullName evidence="1">Uncharacterized protein</fullName>
    </submittedName>
</protein>
<organism evidence="1 2">
    <name type="scientific">Rhodococcus rhodnii</name>
    <dbReference type="NCBI Taxonomy" id="38312"/>
    <lineage>
        <taxon>Bacteria</taxon>
        <taxon>Bacillati</taxon>
        <taxon>Actinomycetota</taxon>
        <taxon>Actinomycetes</taxon>
        <taxon>Mycobacteriales</taxon>
        <taxon>Nocardiaceae</taxon>
        <taxon>Rhodococcus</taxon>
    </lineage>
</organism>
<reference evidence="1 2" key="1">
    <citation type="submission" date="2018-07" db="EMBL/GenBank/DDBJ databases">
        <title>Genome sequence of Rhodococcus rhodnii ATCC 35071 from Rhodnius prolixus.</title>
        <authorList>
            <person name="Patel V."/>
            <person name="Vogel K.J."/>
        </authorList>
    </citation>
    <scope>NUCLEOTIDE SEQUENCE [LARGE SCALE GENOMIC DNA]</scope>
    <source>
        <strain evidence="1 2">ATCC 35071</strain>
    </source>
</reference>
<evidence type="ECO:0000313" key="2">
    <source>
        <dbReference type="Proteomes" id="UP000471120"/>
    </source>
</evidence>
<gene>
    <name evidence="1" type="ORF">DW322_05220</name>
</gene>
<accession>A0A6P2CAD0</accession>
<dbReference type="EMBL" id="QRCM01000001">
    <property type="protein sequence ID" value="TXG89724.1"/>
    <property type="molecule type" value="Genomic_DNA"/>
</dbReference>
<dbReference type="AlphaFoldDB" id="A0A6P2CAD0"/>
<name>A0A6P2CAD0_9NOCA</name>
<sequence length="288" mass="31546">MSDRRHPVPISTHGLDIDAILGDAPTHISGYSIEFGGASTIIKLNKQSVDDDGTFVPAQGNAVLRFWVRSGSQEASVAIEALRHAAPIGEGPIYSYAHPATPSTVVAAAVFFSQSRDQIEAPGDFDWHAYSPRHEFYSVVRTGPDDPRPIVVYRSLNRPFYLPFMDRRGAYWPVRATPPPVGSGLRDSFDAVLGGVSRKAAIRNNIRPLTLEWVGGKTVTLTFQLIRNGCCYRLDFEFPTDDDMMAGRFLLPGGIVQIRDPSQFAAGLVSMLAERSSFSESLLGTECK</sequence>